<protein>
    <submittedName>
        <fullName evidence="1">Uncharacterized protein</fullName>
    </submittedName>
</protein>
<accession>A0AAQ3SZ64</accession>
<evidence type="ECO:0000313" key="2">
    <source>
        <dbReference type="Proteomes" id="UP001341281"/>
    </source>
</evidence>
<sequence length="168" mass="18643">DSLLFFKASKVGAREICSILHIYCATSGQRINLDKSLIHFAKGCRSELKEEIKGELEVHNEALSERYLGMPTDVGSSINGSFQTECGRRSRDDGIMFIIRREGSLDQISGPGSTYVLNVLLQATKRFVQTSRKFDEKFLVGKQGRKAENLLGCLGGHDETEAAGWSRL</sequence>
<dbReference type="EMBL" id="CP144747">
    <property type="protein sequence ID" value="WVZ62259.1"/>
    <property type="molecule type" value="Genomic_DNA"/>
</dbReference>
<reference evidence="1 2" key="1">
    <citation type="submission" date="2024-02" db="EMBL/GenBank/DDBJ databases">
        <title>High-quality chromosome-scale genome assembly of Pensacola bahiagrass (Paspalum notatum Flugge var. saurae).</title>
        <authorList>
            <person name="Vega J.M."/>
            <person name="Podio M."/>
            <person name="Orjuela J."/>
            <person name="Siena L.A."/>
            <person name="Pessino S.C."/>
            <person name="Combes M.C."/>
            <person name="Mariac C."/>
            <person name="Albertini E."/>
            <person name="Pupilli F."/>
            <person name="Ortiz J.P.A."/>
            <person name="Leblanc O."/>
        </authorList>
    </citation>
    <scope>NUCLEOTIDE SEQUENCE [LARGE SCALE GENOMIC DNA]</scope>
    <source>
        <strain evidence="1">R1</strain>
        <tissue evidence="1">Leaf</tissue>
    </source>
</reference>
<dbReference type="AlphaFoldDB" id="A0AAQ3SZ64"/>
<evidence type="ECO:0000313" key="1">
    <source>
        <dbReference type="EMBL" id="WVZ62259.1"/>
    </source>
</evidence>
<keyword evidence="2" id="KW-1185">Reference proteome</keyword>
<dbReference type="Proteomes" id="UP001341281">
    <property type="component" value="Chromosome 03"/>
</dbReference>
<feature type="non-terminal residue" evidence="1">
    <location>
        <position position="168"/>
    </location>
</feature>
<organism evidence="1 2">
    <name type="scientific">Paspalum notatum var. saurae</name>
    <dbReference type="NCBI Taxonomy" id="547442"/>
    <lineage>
        <taxon>Eukaryota</taxon>
        <taxon>Viridiplantae</taxon>
        <taxon>Streptophyta</taxon>
        <taxon>Embryophyta</taxon>
        <taxon>Tracheophyta</taxon>
        <taxon>Spermatophyta</taxon>
        <taxon>Magnoliopsida</taxon>
        <taxon>Liliopsida</taxon>
        <taxon>Poales</taxon>
        <taxon>Poaceae</taxon>
        <taxon>PACMAD clade</taxon>
        <taxon>Panicoideae</taxon>
        <taxon>Andropogonodae</taxon>
        <taxon>Paspaleae</taxon>
        <taxon>Paspalinae</taxon>
        <taxon>Paspalum</taxon>
    </lineage>
</organism>
<name>A0AAQ3SZ64_PASNO</name>
<gene>
    <name evidence="1" type="ORF">U9M48_012025</name>
</gene>
<proteinExistence type="predicted"/>